<protein>
    <submittedName>
        <fullName evidence="2">Uncharacterized protein</fullName>
    </submittedName>
</protein>
<evidence type="ECO:0000256" key="1">
    <source>
        <dbReference type="SAM" id="SignalP"/>
    </source>
</evidence>
<keyword evidence="3" id="KW-1185">Reference proteome</keyword>
<gene>
    <name evidence="2" type="ordered locus">AciX8_0265</name>
</gene>
<dbReference type="KEGG" id="gma:AciX8_0265"/>
<feature type="chain" id="PRO_5003512543" evidence="1">
    <location>
        <begin position="28"/>
        <end position="518"/>
    </location>
</feature>
<proteinExistence type="predicted"/>
<sequence precursor="true">MRCYRFKSLLLPALLIVLAMSTKSSKASTQTTLTTGTSSVVGGGTLNYAISSTPGSRLCGALPHQKTVNYTVVLYNNFSYTDTNGTTSQMNGGIQYVSVSGITADCSSPLPTSATQPLMLRVPNGLPISFTGSISGSNGSATLGAIVDTSKVLSILYATPGNLSSDSFTNTKTNGTVTTIGSSFTSGQSDAFSLGFLGSGTNVTVGASITTGQSNAFTETIANATSVSNASNTGTNGLNTINHSQDLFLIWLNPEVSLIGNTYSLQTQYQNGLAELPSVVEVTAGAMQSNNNATTVPLTILQRQFDPATGQNDLPGLASICADQSQYVNNCSQQGQCGCMPSDFAKILANDPLLNGNPTLNATTATNPLSIDTSGVAACSNPTPANSCRYVPVKESGSSVQMTTLLAGPECSGCDRPINSYSQTDNSSTTQTYSESHSETASYSAKGSLPFGLGSFTSTDTWTWTDTESTGAIDGTMNQIQYSLSSSTVDCSQEVLIYEDTTFHTYVTQQAPGNTSCP</sequence>
<feature type="signal peptide" evidence="1">
    <location>
        <begin position="1"/>
        <end position="27"/>
    </location>
</feature>
<name>G8P0L5_GRAMM</name>
<evidence type="ECO:0000313" key="3">
    <source>
        <dbReference type="Proteomes" id="UP000007113"/>
    </source>
</evidence>
<dbReference type="EMBL" id="CP003130">
    <property type="protein sequence ID" value="AEU34623.1"/>
    <property type="molecule type" value="Genomic_DNA"/>
</dbReference>
<dbReference type="Proteomes" id="UP000007113">
    <property type="component" value="Chromosome"/>
</dbReference>
<accession>G8P0L5</accession>
<keyword evidence="1" id="KW-0732">Signal</keyword>
<dbReference type="AlphaFoldDB" id="G8P0L5"/>
<organism evidence="2 3">
    <name type="scientific">Granulicella mallensis (strain ATCC BAA-1857 / DSM 23137 / MP5ACTX8)</name>
    <dbReference type="NCBI Taxonomy" id="682795"/>
    <lineage>
        <taxon>Bacteria</taxon>
        <taxon>Pseudomonadati</taxon>
        <taxon>Acidobacteriota</taxon>
        <taxon>Terriglobia</taxon>
        <taxon>Terriglobales</taxon>
        <taxon>Acidobacteriaceae</taxon>
        <taxon>Granulicella</taxon>
    </lineage>
</organism>
<dbReference type="HOGENOM" id="CLU_525579_0_0_0"/>
<dbReference type="STRING" id="682795.AciX8_0265"/>
<reference evidence="2 3" key="1">
    <citation type="submission" date="2011-11" db="EMBL/GenBank/DDBJ databases">
        <title>Complete sequence of Granulicella mallensis MP5ACTX8.</title>
        <authorList>
            <consortium name="US DOE Joint Genome Institute"/>
            <person name="Lucas S."/>
            <person name="Copeland A."/>
            <person name="Lapidus A."/>
            <person name="Cheng J.-F."/>
            <person name="Goodwin L."/>
            <person name="Pitluck S."/>
            <person name="Peters L."/>
            <person name="Lu M."/>
            <person name="Detter J.C."/>
            <person name="Han C."/>
            <person name="Tapia R."/>
            <person name="Land M."/>
            <person name="Hauser L."/>
            <person name="Kyrpides N."/>
            <person name="Ivanova N."/>
            <person name="Mikhailova N."/>
            <person name="Pagani I."/>
            <person name="Rawat S."/>
            <person name="Mannisto M."/>
            <person name="Haggblom M."/>
            <person name="Woyke T."/>
        </authorList>
    </citation>
    <scope>NUCLEOTIDE SEQUENCE [LARGE SCALE GENOMIC DNA]</scope>
    <source>
        <strain evidence="3">ATCC BAA-1857 / DSM 23137 / MP5ACTX8</strain>
    </source>
</reference>
<evidence type="ECO:0000313" key="2">
    <source>
        <dbReference type="EMBL" id="AEU34623.1"/>
    </source>
</evidence>